<accession>A0A6H2GV47</accession>
<name>A0A6H2GV47_9BACL</name>
<organism evidence="2 3">
    <name type="scientific">Paenibacillus albicereus</name>
    <dbReference type="NCBI Taxonomy" id="2726185"/>
    <lineage>
        <taxon>Bacteria</taxon>
        <taxon>Bacillati</taxon>
        <taxon>Bacillota</taxon>
        <taxon>Bacilli</taxon>
        <taxon>Bacillales</taxon>
        <taxon>Paenibacillaceae</taxon>
        <taxon>Paenibacillus</taxon>
    </lineage>
</organism>
<dbReference type="EMBL" id="CP051428">
    <property type="protein sequence ID" value="QJC51301.1"/>
    <property type="molecule type" value="Genomic_DNA"/>
</dbReference>
<feature type="transmembrane region" description="Helical" evidence="1">
    <location>
        <begin position="55"/>
        <end position="76"/>
    </location>
</feature>
<evidence type="ECO:0000313" key="2">
    <source>
        <dbReference type="EMBL" id="QJC51301.1"/>
    </source>
</evidence>
<dbReference type="AlphaFoldDB" id="A0A6H2GV47"/>
<keyword evidence="1" id="KW-0472">Membrane</keyword>
<proteinExistence type="predicted"/>
<dbReference type="Proteomes" id="UP000502136">
    <property type="component" value="Chromosome"/>
</dbReference>
<keyword evidence="3" id="KW-1185">Reference proteome</keyword>
<dbReference type="KEGG" id="palr:HGI30_06900"/>
<evidence type="ECO:0000256" key="1">
    <source>
        <dbReference type="SAM" id="Phobius"/>
    </source>
</evidence>
<sequence>MLSNVSKQQVQALVGQTVEVKLRDGSVVTGKLEKLSGDKLYVRVQEQAGKAGTRAFILPLALFSVLAIGLAPFGAYGGGGYGPGPYGPGPYGPYGPGPGGPGGPYGPYGPGCCPPVGPKGFY</sequence>
<evidence type="ECO:0000313" key="3">
    <source>
        <dbReference type="Proteomes" id="UP000502136"/>
    </source>
</evidence>
<keyword evidence="1" id="KW-0812">Transmembrane</keyword>
<reference evidence="2 3" key="1">
    <citation type="submission" date="2020-04" db="EMBL/GenBank/DDBJ databases">
        <title>Novel Paenibacillus strain UniB2 isolated from commercial digestive syrup.</title>
        <authorList>
            <person name="Thorat V."/>
            <person name="Kirdat K."/>
            <person name="Tiwarekar B."/>
            <person name="Yadav A."/>
        </authorList>
    </citation>
    <scope>NUCLEOTIDE SEQUENCE [LARGE SCALE GENOMIC DNA]</scope>
    <source>
        <strain evidence="2 3">UniB2</strain>
    </source>
</reference>
<keyword evidence="1" id="KW-1133">Transmembrane helix</keyword>
<protein>
    <submittedName>
        <fullName evidence="2">Uncharacterized protein</fullName>
    </submittedName>
</protein>
<dbReference type="RefSeq" id="WP_168906952.1">
    <property type="nucleotide sequence ID" value="NZ_CP051428.1"/>
</dbReference>
<gene>
    <name evidence="2" type="ORF">HGI30_06900</name>
</gene>